<dbReference type="Proteomes" id="UP001153148">
    <property type="component" value="Unassembled WGS sequence"/>
</dbReference>
<dbReference type="PANTHER" id="PTHR11845">
    <property type="entry name" value="5'-DEOXYNUCLEOTIDASE HDDC2"/>
    <property type="match status" value="1"/>
</dbReference>
<feature type="domain" description="HD" evidence="3">
    <location>
        <begin position="1"/>
        <end position="124"/>
    </location>
</feature>
<reference evidence="4" key="1">
    <citation type="submission" date="2021-03" db="EMBL/GenBank/DDBJ databases">
        <authorList>
            <person name="Tran Van P."/>
        </authorList>
    </citation>
    <scope>NUCLEOTIDE SEQUENCE</scope>
</reference>
<organism evidence="4 5">
    <name type="scientific">Timema podura</name>
    <name type="common">Walking stick</name>
    <dbReference type="NCBI Taxonomy" id="61482"/>
    <lineage>
        <taxon>Eukaryota</taxon>
        <taxon>Metazoa</taxon>
        <taxon>Ecdysozoa</taxon>
        <taxon>Arthropoda</taxon>
        <taxon>Hexapoda</taxon>
        <taxon>Insecta</taxon>
        <taxon>Pterygota</taxon>
        <taxon>Neoptera</taxon>
        <taxon>Polyneoptera</taxon>
        <taxon>Phasmatodea</taxon>
        <taxon>Timematodea</taxon>
        <taxon>Timematoidea</taxon>
        <taxon>Timematidae</taxon>
        <taxon>Timema</taxon>
    </lineage>
</organism>
<keyword evidence="1" id="KW-0479">Metal-binding</keyword>
<accession>A0ABN7P3T0</accession>
<dbReference type="SUPFAM" id="SSF109604">
    <property type="entry name" value="HD-domain/PDEase-like"/>
    <property type="match status" value="1"/>
</dbReference>
<evidence type="ECO:0000313" key="4">
    <source>
        <dbReference type="EMBL" id="CAG2062528.1"/>
    </source>
</evidence>
<evidence type="ECO:0000256" key="1">
    <source>
        <dbReference type="ARBA" id="ARBA00022723"/>
    </source>
</evidence>
<keyword evidence="5" id="KW-1185">Reference proteome</keyword>
<evidence type="ECO:0000259" key="3">
    <source>
        <dbReference type="Pfam" id="PF13023"/>
    </source>
</evidence>
<dbReference type="Pfam" id="PF13023">
    <property type="entry name" value="HD_3"/>
    <property type="match status" value="1"/>
</dbReference>
<keyword evidence="2" id="KW-0378">Hydrolase</keyword>
<dbReference type="EMBL" id="CAJPIN010020798">
    <property type="protein sequence ID" value="CAG2062528.1"/>
    <property type="molecule type" value="Genomic_DNA"/>
</dbReference>
<dbReference type="InterPro" id="IPR039356">
    <property type="entry name" value="YfbR/HDDC2"/>
</dbReference>
<protein>
    <recommendedName>
        <fullName evidence="3">HD domain-containing protein</fullName>
    </recommendedName>
</protein>
<dbReference type="PANTHER" id="PTHR11845:SF13">
    <property type="entry name" value="5'-DEOXYNUCLEOTIDASE HDDC2"/>
    <property type="match status" value="1"/>
</dbReference>
<proteinExistence type="predicted"/>
<gene>
    <name evidence="4" type="ORF">TPAB3V08_LOCUS9479</name>
</gene>
<comment type="caution">
    <text evidence="4">The sequence shown here is derived from an EMBL/GenBank/DDBJ whole genome shotgun (WGS) entry which is preliminary data.</text>
</comment>
<dbReference type="InterPro" id="IPR006674">
    <property type="entry name" value="HD_domain"/>
</dbReference>
<sequence>MGILTFLLDSKDGLDKVRCLKMALVHDLAECIVGDITPFCGVVQSEKHRRETEAMKHIAGLAGNVGEELFDLYKEYESQVTPEAKVVKELDRFDMVLQAFEYEKDQQCPHKLQEFFDSTEGKFTHPILSTLVDELSKQRKEYEEIGLDATSNLSTFST</sequence>
<evidence type="ECO:0000256" key="2">
    <source>
        <dbReference type="ARBA" id="ARBA00022801"/>
    </source>
</evidence>
<name>A0ABN7P3T0_TIMPD</name>
<dbReference type="Gene3D" id="1.10.3210.10">
    <property type="entry name" value="Hypothetical protein af1432"/>
    <property type="match status" value="1"/>
</dbReference>
<evidence type="ECO:0000313" key="5">
    <source>
        <dbReference type="Proteomes" id="UP001153148"/>
    </source>
</evidence>